<reference evidence="1 2" key="1">
    <citation type="submission" date="2019-04" db="EMBL/GenBank/DDBJ databases">
        <title>Draft genome sequence of Youngimonas vesicularis.</title>
        <authorList>
            <person name="Hameed A."/>
        </authorList>
    </citation>
    <scope>NUCLEOTIDE SEQUENCE [LARGE SCALE GENOMIC DNA]</scope>
    <source>
        <strain evidence="1 2">CC-AMW-E</strain>
    </source>
</reference>
<proteinExistence type="predicted"/>
<dbReference type="RefSeq" id="WP_136338012.1">
    <property type="nucleotide sequence ID" value="NZ_SSMD01000002.1"/>
</dbReference>
<dbReference type="GO" id="GO:0008168">
    <property type="term" value="F:methyltransferase activity"/>
    <property type="evidence" value="ECO:0007669"/>
    <property type="project" value="UniProtKB-KW"/>
</dbReference>
<organism evidence="1 2">
    <name type="scientific">Thalassobius vesicularis</name>
    <dbReference type="NCBI Taxonomy" id="1294297"/>
    <lineage>
        <taxon>Bacteria</taxon>
        <taxon>Pseudomonadati</taxon>
        <taxon>Pseudomonadota</taxon>
        <taxon>Alphaproteobacteria</taxon>
        <taxon>Rhodobacterales</taxon>
        <taxon>Roseobacteraceae</taxon>
        <taxon>Thalassovita</taxon>
    </lineage>
</organism>
<evidence type="ECO:0000313" key="1">
    <source>
        <dbReference type="EMBL" id="THD75649.1"/>
    </source>
</evidence>
<dbReference type="SUPFAM" id="SSF53335">
    <property type="entry name" value="S-adenosyl-L-methionine-dependent methyltransferases"/>
    <property type="match status" value="1"/>
</dbReference>
<dbReference type="Proteomes" id="UP000306113">
    <property type="component" value="Unassembled WGS sequence"/>
</dbReference>
<protein>
    <submittedName>
        <fullName evidence="1">Class I SAM-dependent methyltransferase</fullName>
    </submittedName>
</protein>
<accession>A0A4V3UZ73</accession>
<comment type="caution">
    <text evidence="1">The sequence shown here is derived from an EMBL/GenBank/DDBJ whole genome shotgun (WGS) entry which is preliminary data.</text>
</comment>
<dbReference type="OrthoDB" id="1853779at2"/>
<dbReference type="EMBL" id="SSMD01000002">
    <property type="protein sequence ID" value="THD75649.1"/>
    <property type="molecule type" value="Genomic_DNA"/>
</dbReference>
<dbReference type="InterPro" id="IPR029063">
    <property type="entry name" value="SAM-dependent_MTases_sf"/>
</dbReference>
<keyword evidence="1" id="KW-0808">Transferase</keyword>
<dbReference type="GO" id="GO:0032259">
    <property type="term" value="P:methylation"/>
    <property type="evidence" value="ECO:0007669"/>
    <property type="project" value="UniProtKB-KW"/>
</dbReference>
<evidence type="ECO:0000313" key="2">
    <source>
        <dbReference type="Proteomes" id="UP000306113"/>
    </source>
</evidence>
<gene>
    <name evidence="1" type="ORF">E7681_04125</name>
</gene>
<keyword evidence="1" id="KW-0489">Methyltransferase</keyword>
<sequence>MSQKSPYQAPDFYARAIAQGRHRDIVGGRWDETGRAQMALLLDAGLQPHHHLLDIGAGSLRLGCKAVPYLDPGHYWATDPSRDMMLTGRTHELPDPDRLDPAHLVQDETFAFPGIPDTITHALAFAVFPHLTLPHLRLALENLRRFPALQVFLFTVFLAPQDEAARPYRQPDGVVTHPAKAPFHVLETELQALATETGWSLTRDARMLPRGQVLYAARRQP</sequence>
<keyword evidence="2" id="KW-1185">Reference proteome</keyword>
<dbReference type="AlphaFoldDB" id="A0A4V3UZ73"/>
<dbReference type="Gene3D" id="3.40.50.150">
    <property type="entry name" value="Vaccinia Virus protein VP39"/>
    <property type="match status" value="1"/>
</dbReference>
<name>A0A4V3UZ73_9RHOB</name>